<sequence>MKINVLNLLRGGVFSMALVAAFAFTSPSGVVQYGQDPNTGIWYDLTDQNPAPDTYSCETQPSSNCRVDSPDEFGMPINPSDNGKELNVIDASKLTEV</sequence>
<evidence type="ECO:0000313" key="3">
    <source>
        <dbReference type="Proteomes" id="UP000664480"/>
    </source>
</evidence>
<dbReference type="RefSeq" id="WP_206586888.1">
    <property type="nucleotide sequence ID" value="NZ_JAFKCU010000002.1"/>
</dbReference>
<feature type="chain" id="PRO_5046070980" evidence="1">
    <location>
        <begin position="24"/>
        <end position="97"/>
    </location>
</feature>
<gene>
    <name evidence="2" type="ORF">J0A69_12500</name>
</gene>
<protein>
    <submittedName>
        <fullName evidence="2">Uncharacterized protein</fullName>
    </submittedName>
</protein>
<name>A0ABS3CGM8_9BACT</name>
<evidence type="ECO:0000256" key="1">
    <source>
        <dbReference type="SAM" id="SignalP"/>
    </source>
</evidence>
<keyword evidence="1" id="KW-0732">Signal</keyword>
<comment type="caution">
    <text evidence="2">The sequence shown here is derived from an EMBL/GenBank/DDBJ whole genome shotgun (WGS) entry which is preliminary data.</text>
</comment>
<keyword evidence="3" id="KW-1185">Reference proteome</keyword>
<proteinExistence type="predicted"/>
<evidence type="ECO:0000313" key="2">
    <source>
        <dbReference type="EMBL" id="MBN7816260.1"/>
    </source>
</evidence>
<reference evidence="2 3" key="1">
    <citation type="submission" date="2021-03" db="EMBL/GenBank/DDBJ databases">
        <title>novel species isolated from a fishpond in China.</title>
        <authorList>
            <person name="Lu H."/>
            <person name="Cai Z."/>
        </authorList>
    </citation>
    <scope>NUCLEOTIDE SEQUENCE [LARGE SCALE GENOMIC DNA]</scope>
    <source>
        <strain evidence="2 3">YJ13C</strain>
    </source>
</reference>
<feature type="signal peptide" evidence="1">
    <location>
        <begin position="1"/>
        <end position="23"/>
    </location>
</feature>
<accession>A0ABS3CGM8</accession>
<dbReference type="Proteomes" id="UP000664480">
    <property type="component" value="Unassembled WGS sequence"/>
</dbReference>
<organism evidence="2 3">
    <name type="scientific">Algoriphagus pacificus</name>
    <dbReference type="NCBI Taxonomy" id="2811234"/>
    <lineage>
        <taxon>Bacteria</taxon>
        <taxon>Pseudomonadati</taxon>
        <taxon>Bacteroidota</taxon>
        <taxon>Cytophagia</taxon>
        <taxon>Cytophagales</taxon>
        <taxon>Cyclobacteriaceae</taxon>
        <taxon>Algoriphagus</taxon>
    </lineage>
</organism>
<dbReference type="EMBL" id="JAFKCU010000002">
    <property type="protein sequence ID" value="MBN7816260.1"/>
    <property type="molecule type" value="Genomic_DNA"/>
</dbReference>